<gene>
    <name evidence="2" type="ORF">Hyperionvirus9_71</name>
</gene>
<proteinExistence type="predicted"/>
<feature type="transmembrane region" description="Helical" evidence="1">
    <location>
        <begin position="86"/>
        <end position="106"/>
    </location>
</feature>
<keyword evidence="1" id="KW-1133">Transmembrane helix</keyword>
<protein>
    <submittedName>
        <fullName evidence="2">Uncharacterized protein</fullName>
    </submittedName>
</protein>
<dbReference type="EMBL" id="MK072391">
    <property type="protein sequence ID" value="AYV83654.1"/>
    <property type="molecule type" value="Genomic_DNA"/>
</dbReference>
<keyword evidence="1" id="KW-0812">Transmembrane</keyword>
<feature type="transmembrane region" description="Helical" evidence="1">
    <location>
        <begin position="112"/>
        <end position="134"/>
    </location>
</feature>
<accession>A0A3G5AAP9</accession>
<sequence length="185" mass="20856">MGDQHDPGLGKQTESNENKRIIKEIDTIAIHHQDRDSTGETGMVKGRIATHKLKKLIVSNILQPAYIRDIKDVLVGRYRWRKIGMCLFIIAVILKEVSMVMIFFTARQTNDQLPFIAGAVAAFGTIFLHLSTLAKGESKQATHRANSILKQLNVEGIPDLETNQDTRNEKEDLDKINEELHNTVV</sequence>
<reference evidence="2" key="1">
    <citation type="submission" date="2018-10" db="EMBL/GenBank/DDBJ databases">
        <title>Hidden diversity of soil giant viruses.</title>
        <authorList>
            <person name="Schulz F."/>
            <person name="Alteio L."/>
            <person name="Goudeau D."/>
            <person name="Ryan E.M."/>
            <person name="Malmstrom R.R."/>
            <person name="Blanchard J."/>
            <person name="Woyke T."/>
        </authorList>
    </citation>
    <scope>NUCLEOTIDE SEQUENCE</scope>
    <source>
        <strain evidence="2">HYV1</strain>
    </source>
</reference>
<name>A0A3G5AAP9_9VIRU</name>
<organism evidence="2">
    <name type="scientific">Hyperionvirus sp</name>
    <dbReference type="NCBI Taxonomy" id="2487770"/>
    <lineage>
        <taxon>Viruses</taxon>
        <taxon>Varidnaviria</taxon>
        <taxon>Bamfordvirae</taxon>
        <taxon>Nucleocytoviricota</taxon>
        <taxon>Megaviricetes</taxon>
        <taxon>Imitervirales</taxon>
        <taxon>Mimiviridae</taxon>
        <taxon>Klosneuvirinae</taxon>
    </lineage>
</organism>
<evidence type="ECO:0000256" key="1">
    <source>
        <dbReference type="SAM" id="Phobius"/>
    </source>
</evidence>
<evidence type="ECO:0000313" key="2">
    <source>
        <dbReference type="EMBL" id="AYV83654.1"/>
    </source>
</evidence>
<keyword evidence="1" id="KW-0472">Membrane</keyword>